<dbReference type="AlphaFoldDB" id="A0A3E1RG16"/>
<comment type="subcellular location">
    <subcellularLocation>
        <location evidence="6">Cell membrane</location>
        <topology evidence="6">Multi-pass membrane protein</topology>
    </subcellularLocation>
    <subcellularLocation>
        <location evidence="1">Membrane</location>
    </subcellularLocation>
</comment>
<dbReference type="EMBL" id="QFZK01000002">
    <property type="protein sequence ID" value="RFO98294.1"/>
    <property type="molecule type" value="Genomic_DNA"/>
</dbReference>
<dbReference type="InterPro" id="IPR045214">
    <property type="entry name" value="Surf1/Surf4"/>
</dbReference>
<comment type="caution">
    <text evidence="6">Lacks conserved residue(s) required for the propagation of feature annotation.</text>
</comment>
<dbReference type="Pfam" id="PF02104">
    <property type="entry name" value="SURF1"/>
    <property type="match status" value="1"/>
</dbReference>
<evidence type="ECO:0000256" key="4">
    <source>
        <dbReference type="ARBA" id="ARBA00022989"/>
    </source>
</evidence>
<keyword evidence="8" id="KW-1185">Reference proteome</keyword>
<dbReference type="Proteomes" id="UP000260665">
    <property type="component" value="Unassembled WGS sequence"/>
</dbReference>
<feature type="transmembrane region" description="Helical" evidence="6">
    <location>
        <begin position="194"/>
        <end position="214"/>
    </location>
</feature>
<dbReference type="CDD" id="cd06662">
    <property type="entry name" value="SURF1"/>
    <property type="match status" value="1"/>
</dbReference>
<keyword evidence="5 6" id="KW-0472">Membrane</keyword>
<dbReference type="PANTHER" id="PTHR23427:SF2">
    <property type="entry name" value="SURFEIT LOCUS PROTEIN 1"/>
    <property type="match status" value="1"/>
</dbReference>
<reference evidence="7 8" key="1">
    <citation type="submission" date="2018-05" db="EMBL/GenBank/DDBJ databases">
        <title>Rhodoferax soyangensis sp.nov., isolated from an oligotrophic freshwater lake.</title>
        <authorList>
            <person name="Park M."/>
        </authorList>
    </citation>
    <scope>NUCLEOTIDE SEQUENCE [LARGE SCALE GENOMIC DNA]</scope>
    <source>
        <strain evidence="7 8">IMCC26218</strain>
    </source>
</reference>
<keyword evidence="4 6" id="KW-1133">Transmembrane helix</keyword>
<dbReference type="InterPro" id="IPR002994">
    <property type="entry name" value="Surf1/Shy1"/>
</dbReference>
<accession>A0A3E1RG16</accession>
<dbReference type="PANTHER" id="PTHR23427">
    <property type="entry name" value="SURFEIT LOCUS PROTEIN"/>
    <property type="match status" value="1"/>
</dbReference>
<proteinExistence type="inferred from homology"/>
<gene>
    <name evidence="7" type="ORF">DIC66_03840</name>
</gene>
<sequence>MLGIATTASLGQWQLNRAAQKESLQASMDAQSSKHRVDAALLLATADPTTLVHQHALLRGQWLADQTVYLDNRQMHAKVGFFAVTPLALEGSGHVILVQRGWVQRNFEERDKVPAIETPSGNVTVEGRIAPPPGKLFELGTPSQGAIRQNLDLSQMQAQLQAHMLPVLLVQTGAPSEGLLRDWPAVNLGVEKHYGYALQWFGMATLMALLYLWYQFLRPYFHRTKDSKPHA</sequence>
<evidence type="ECO:0000313" key="7">
    <source>
        <dbReference type="EMBL" id="RFO98294.1"/>
    </source>
</evidence>
<keyword evidence="3 6" id="KW-0812">Transmembrane</keyword>
<protein>
    <recommendedName>
        <fullName evidence="6">SURF1-like protein</fullName>
    </recommendedName>
</protein>
<keyword evidence="6" id="KW-1003">Cell membrane</keyword>
<organism evidence="7 8">
    <name type="scientific">Rhodoferax lacus</name>
    <dbReference type="NCBI Taxonomy" id="2184758"/>
    <lineage>
        <taxon>Bacteria</taxon>
        <taxon>Pseudomonadati</taxon>
        <taxon>Pseudomonadota</taxon>
        <taxon>Betaproteobacteria</taxon>
        <taxon>Burkholderiales</taxon>
        <taxon>Comamonadaceae</taxon>
        <taxon>Rhodoferax</taxon>
    </lineage>
</organism>
<evidence type="ECO:0000313" key="8">
    <source>
        <dbReference type="Proteomes" id="UP000260665"/>
    </source>
</evidence>
<dbReference type="OrthoDB" id="9789940at2"/>
<evidence type="ECO:0000256" key="2">
    <source>
        <dbReference type="ARBA" id="ARBA00007165"/>
    </source>
</evidence>
<dbReference type="PROSITE" id="PS50895">
    <property type="entry name" value="SURF1"/>
    <property type="match status" value="1"/>
</dbReference>
<evidence type="ECO:0000256" key="5">
    <source>
        <dbReference type="ARBA" id="ARBA00023136"/>
    </source>
</evidence>
<evidence type="ECO:0000256" key="1">
    <source>
        <dbReference type="ARBA" id="ARBA00004370"/>
    </source>
</evidence>
<dbReference type="GO" id="GO:0005886">
    <property type="term" value="C:plasma membrane"/>
    <property type="evidence" value="ECO:0007669"/>
    <property type="project" value="UniProtKB-SubCell"/>
</dbReference>
<evidence type="ECO:0000256" key="3">
    <source>
        <dbReference type="ARBA" id="ARBA00022692"/>
    </source>
</evidence>
<comment type="similarity">
    <text evidence="2 6">Belongs to the SURF1 family.</text>
</comment>
<comment type="caution">
    <text evidence="7">The sequence shown here is derived from an EMBL/GenBank/DDBJ whole genome shotgun (WGS) entry which is preliminary data.</text>
</comment>
<name>A0A3E1RG16_9BURK</name>
<evidence type="ECO:0000256" key="6">
    <source>
        <dbReference type="RuleBase" id="RU363076"/>
    </source>
</evidence>